<dbReference type="PROSITE" id="PS50801">
    <property type="entry name" value="STAS"/>
    <property type="match status" value="1"/>
</dbReference>
<evidence type="ECO:0000259" key="1">
    <source>
        <dbReference type="PROSITE" id="PS50801"/>
    </source>
</evidence>
<dbReference type="CDD" id="cd07043">
    <property type="entry name" value="STAS_anti-anti-sigma_factors"/>
    <property type="match status" value="1"/>
</dbReference>
<dbReference type="InterPro" id="IPR002645">
    <property type="entry name" value="STAS_dom"/>
</dbReference>
<protein>
    <submittedName>
        <fullName evidence="2">STAS domain-containing protein</fullName>
    </submittedName>
</protein>
<dbReference type="RefSeq" id="WP_247345841.1">
    <property type="nucleotide sequence ID" value="NZ_CP095550.1"/>
</dbReference>
<dbReference type="Proteomes" id="UP001597318">
    <property type="component" value="Unassembled WGS sequence"/>
</dbReference>
<feature type="domain" description="STAS" evidence="1">
    <location>
        <begin position="7"/>
        <end position="121"/>
    </location>
</feature>
<dbReference type="InterPro" id="IPR036513">
    <property type="entry name" value="STAS_dom_sf"/>
</dbReference>
<sequence>MDAARNETTEIEQTKEYQLFRLSGKLTYGKTQESKEAILEKINPEATNYVFDLTAVEMVDSTGIGLFITFLNYMDSDKTTFLIIENSFIRELFTIAKLNKLFIICSNLEEVHRKVKEGREL</sequence>
<proteinExistence type="predicted"/>
<dbReference type="Pfam" id="PF01740">
    <property type="entry name" value="STAS"/>
    <property type="match status" value="1"/>
</dbReference>
<evidence type="ECO:0000313" key="2">
    <source>
        <dbReference type="EMBL" id="MFD2216020.1"/>
    </source>
</evidence>
<reference evidence="3" key="1">
    <citation type="journal article" date="2019" name="Int. J. Syst. Evol. Microbiol.">
        <title>The Global Catalogue of Microorganisms (GCM) 10K type strain sequencing project: providing services to taxonomists for standard genome sequencing and annotation.</title>
        <authorList>
            <consortium name="The Broad Institute Genomics Platform"/>
            <consortium name="The Broad Institute Genome Sequencing Center for Infectious Disease"/>
            <person name="Wu L."/>
            <person name="Ma J."/>
        </authorList>
    </citation>
    <scope>NUCLEOTIDE SEQUENCE [LARGE SCALE GENOMIC DNA]</scope>
    <source>
        <strain evidence="3">CGMCC 1.15474</strain>
    </source>
</reference>
<comment type="caution">
    <text evidence="2">The sequence shown here is derived from an EMBL/GenBank/DDBJ whole genome shotgun (WGS) entry which is preliminary data.</text>
</comment>
<accession>A0ABW5C2H8</accession>
<keyword evidence="3" id="KW-1185">Reference proteome</keyword>
<dbReference type="Gene3D" id="3.30.750.24">
    <property type="entry name" value="STAS domain"/>
    <property type="match status" value="1"/>
</dbReference>
<dbReference type="EMBL" id="JBHUIK010000005">
    <property type="protein sequence ID" value="MFD2216020.1"/>
    <property type="molecule type" value="Genomic_DNA"/>
</dbReference>
<gene>
    <name evidence="2" type="ORF">ACFSKK_20235</name>
</gene>
<evidence type="ECO:0000313" key="3">
    <source>
        <dbReference type="Proteomes" id="UP001597318"/>
    </source>
</evidence>
<name>A0ABW5C2H8_9BACI</name>
<organism evidence="2 3">
    <name type="scientific">Metabacillus endolithicus</name>
    <dbReference type="NCBI Taxonomy" id="1535204"/>
    <lineage>
        <taxon>Bacteria</taxon>
        <taxon>Bacillati</taxon>
        <taxon>Bacillota</taxon>
        <taxon>Bacilli</taxon>
        <taxon>Bacillales</taxon>
        <taxon>Bacillaceae</taxon>
        <taxon>Metabacillus</taxon>
    </lineage>
</organism>
<dbReference type="SUPFAM" id="SSF52091">
    <property type="entry name" value="SpoIIaa-like"/>
    <property type="match status" value="1"/>
</dbReference>